<dbReference type="Proteomes" id="UP000828048">
    <property type="component" value="Chromosome 5"/>
</dbReference>
<protein>
    <submittedName>
        <fullName evidence="1">Uncharacterized protein</fullName>
    </submittedName>
</protein>
<evidence type="ECO:0000313" key="2">
    <source>
        <dbReference type="Proteomes" id="UP000828048"/>
    </source>
</evidence>
<gene>
    <name evidence="1" type="ORF">Vadar_019853</name>
</gene>
<proteinExistence type="predicted"/>
<organism evidence="1 2">
    <name type="scientific">Vaccinium darrowii</name>
    <dbReference type="NCBI Taxonomy" id="229202"/>
    <lineage>
        <taxon>Eukaryota</taxon>
        <taxon>Viridiplantae</taxon>
        <taxon>Streptophyta</taxon>
        <taxon>Embryophyta</taxon>
        <taxon>Tracheophyta</taxon>
        <taxon>Spermatophyta</taxon>
        <taxon>Magnoliopsida</taxon>
        <taxon>eudicotyledons</taxon>
        <taxon>Gunneridae</taxon>
        <taxon>Pentapetalae</taxon>
        <taxon>asterids</taxon>
        <taxon>Ericales</taxon>
        <taxon>Ericaceae</taxon>
        <taxon>Vaccinioideae</taxon>
        <taxon>Vaccinieae</taxon>
        <taxon>Vaccinium</taxon>
    </lineage>
</organism>
<reference evidence="1 2" key="1">
    <citation type="journal article" date="2021" name="Hortic Res">
        <title>High-quality reference genome and annotation aids understanding of berry development for evergreen blueberry (Vaccinium darrowii).</title>
        <authorList>
            <person name="Yu J."/>
            <person name="Hulse-Kemp A.M."/>
            <person name="Babiker E."/>
            <person name="Staton M."/>
        </authorList>
    </citation>
    <scope>NUCLEOTIDE SEQUENCE [LARGE SCALE GENOMIC DNA]</scope>
    <source>
        <strain evidence="2">cv. NJ 8807/NJ 8810</strain>
        <tissue evidence="1">Young leaf</tissue>
    </source>
</reference>
<dbReference type="EMBL" id="CM037155">
    <property type="protein sequence ID" value="KAH7846927.1"/>
    <property type="molecule type" value="Genomic_DNA"/>
</dbReference>
<evidence type="ECO:0000313" key="1">
    <source>
        <dbReference type="EMBL" id="KAH7846927.1"/>
    </source>
</evidence>
<accession>A0ACB7Y0C0</accession>
<keyword evidence="2" id="KW-1185">Reference proteome</keyword>
<comment type="caution">
    <text evidence="1">The sequence shown here is derived from an EMBL/GenBank/DDBJ whole genome shotgun (WGS) entry which is preliminary data.</text>
</comment>
<name>A0ACB7Y0C0_9ERIC</name>
<sequence>MAWPYIGKMSEQVRDRTRWRECGMESNAGWNLATKKRFSRKNYSLEGFNRSAGRISVVSVFVDNLTEDMDAEWLGQIFSKFGHVIDVFIPKKRSKSFNSKFGFVRYCSKIEAEEAIFALNGISIRGKKILVKLAAYGVELGNNSNDSNLPPYKVANQNQKKVDNDNGAAVGTSFLGNNNHLGGRSYAQVVAGKPSHIVKRISTKPYNEWLNRSVVARLNSLRTMESILEALHCNGVPEVEVKDMGGLWVILTFPSPELMLSLFDGGELSWMSRWFAEVHKWSPELPNIRRRNVWISCYGVPLHGWSALTFQKIGQLWGEVITMDEATIKGLSYAAGKVMIATEKWDRINEVILVEVKGKEFEVRVIEEQVVIQGHCSFCNVQPSEPPFEPERVEDANSVGDSKNVSVGEPNNYSVGNSENESVDEEASRRDGDHGDWLPRVVQFNSSKPVISNGSFVPESVVNMAADVSIGVVPFGVPRLFPNTQEESIEEGEIKEVTGPSKNHCDPLPSTGSGPGPGETFVFKCLPSLVGLSVTSEPIKDNEPIPLILSELAGLNSDACKNTSGGLNFATKTRRKMDSKKKSWEDIFRSHNSGVCSQIGGRRRRKMKQVVFRSAAAAASLSISSDGIRNRNRILMDEVQAIWTMGKVLEGKATGSEDEIVSKLVEIVDDHQKKMEEKRDGIQT</sequence>